<dbReference type="SMART" id="SM00283">
    <property type="entry name" value="MA"/>
    <property type="match status" value="1"/>
</dbReference>
<dbReference type="Gene3D" id="6.10.340.10">
    <property type="match status" value="1"/>
</dbReference>
<evidence type="ECO:0000256" key="4">
    <source>
        <dbReference type="SAM" id="Phobius"/>
    </source>
</evidence>
<proteinExistence type="inferred from homology"/>
<evidence type="ECO:0000256" key="1">
    <source>
        <dbReference type="ARBA" id="ARBA00023224"/>
    </source>
</evidence>
<sequence>MKQRMPIGAQLGVLIGTALALMVILLGVILYEFQETSNSYQNMLSGAIMRTMALQNAQDDFHEGLSNMRGYVAYNDEKYAADTITLLNQSCEAVKTFNAAVTAAESKQIGEQLELTLLSYIEDIKHSIALKQNHDASYATVLSKTRQKTEIVNQLFNDAMATQDKALKQRISQLNERQATLFKIVIGSSILGILAIIVLLIWYSRQLSSRMGNLRSDLLTLSQLDLAGKEIHATHNDEIGDMAAALITMKQALQDIVHLVRNNADMLAASSEELSSSVHEQLQVSESIAKAITDIAEGADRNTNHITEISAVIQEVSAGAEQMSASASQVNSITQDAVGDADQGMQLINRLVAQNTTIEKSMADITQVSESLVKRSDDIQQIVTTIHTIAGQTNLLALNAAIEAARAGEAGRGFAVVAEEVRKLAEQSDAVTRHIEEIIAQMTTDIQFTVNVVAKANTEVVAGKLATDETQQGFQAIISKLDQVKTGIEQISQAVEETAHGMQTVVNNVQNISAVAEETSASTQTVAASAEEQSASLHEVSSSSESMAKMAGELNEITARFKM</sequence>
<name>A0A0U1KUH2_9FIRM</name>
<dbReference type="Pfam" id="PF00015">
    <property type="entry name" value="MCPsignal"/>
    <property type="match status" value="1"/>
</dbReference>
<feature type="domain" description="HAMP" evidence="6">
    <location>
        <begin position="205"/>
        <end position="258"/>
    </location>
</feature>
<evidence type="ECO:0000313" key="8">
    <source>
        <dbReference type="Proteomes" id="UP000049855"/>
    </source>
</evidence>
<accession>A0A0U1KUH2</accession>
<keyword evidence="1 3" id="KW-0807">Transducer</keyword>
<evidence type="ECO:0000256" key="2">
    <source>
        <dbReference type="ARBA" id="ARBA00029447"/>
    </source>
</evidence>
<gene>
    <name evidence="7" type="ORF">SpAn4DRAFT_1727</name>
</gene>
<feature type="transmembrane region" description="Helical" evidence="4">
    <location>
        <begin position="181"/>
        <end position="203"/>
    </location>
</feature>
<protein>
    <submittedName>
        <fullName evidence="7">Methyl-accepting chemotaxis protein</fullName>
    </submittedName>
</protein>
<dbReference type="GO" id="GO:0007165">
    <property type="term" value="P:signal transduction"/>
    <property type="evidence" value="ECO:0007669"/>
    <property type="project" value="UniProtKB-KW"/>
</dbReference>
<dbReference type="CDD" id="cd11386">
    <property type="entry name" value="MCP_signal"/>
    <property type="match status" value="1"/>
</dbReference>
<reference evidence="8" key="1">
    <citation type="submission" date="2015-03" db="EMBL/GenBank/DDBJ databases">
        <authorList>
            <person name="Nijsse Bart"/>
        </authorList>
    </citation>
    <scope>NUCLEOTIDE SEQUENCE [LARGE SCALE GENOMIC DNA]</scope>
</reference>
<organism evidence="7 8">
    <name type="scientific">Sporomusa ovata</name>
    <dbReference type="NCBI Taxonomy" id="2378"/>
    <lineage>
        <taxon>Bacteria</taxon>
        <taxon>Bacillati</taxon>
        <taxon>Bacillota</taxon>
        <taxon>Negativicutes</taxon>
        <taxon>Selenomonadales</taxon>
        <taxon>Sporomusaceae</taxon>
        <taxon>Sporomusa</taxon>
    </lineage>
</organism>
<dbReference type="SUPFAM" id="SSF58104">
    <property type="entry name" value="Methyl-accepting chemotaxis protein (MCP) signaling domain"/>
    <property type="match status" value="1"/>
</dbReference>
<keyword evidence="8" id="KW-1185">Reference proteome</keyword>
<dbReference type="Proteomes" id="UP000049855">
    <property type="component" value="Unassembled WGS sequence"/>
</dbReference>
<evidence type="ECO:0000259" key="6">
    <source>
        <dbReference type="PROSITE" id="PS50885"/>
    </source>
</evidence>
<dbReference type="InterPro" id="IPR003660">
    <property type="entry name" value="HAMP_dom"/>
</dbReference>
<dbReference type="GO" id="GO:0016020">
    <property type="term" value="C:membrane"/>
    <property type="evidence" value="ECO:0007669"/>
    <property type="project" value="InterPro"/>
</dbReference>
<dbReference type="InterPro" id="IPR004089">
    <property type="entry name" value="MCPsignal_dom"/>
</dbReference>
<dbReference type="PANTHER" id="PTHR32089">
    <property type="entry name" value="METHYL-ACCEPTING CHEMOTAXIS PROTEIN MCPB"/>
    <property type="match status" value="1"/>
</dbReference>
<dbReference type="PROSITE" id="PS50111">
    <property type="entry name" value="CHEMOTAXIS_TRANSDUC_2"/>
    <property type="match status" value="1"/>
</dbReference>
<feature type="domain" description="Methyl-accepting transducer" evidence="5">
    <location>
        <begin position="277"/>
        <end position="513"/>
    </location>
</feature>
<keyword evidence="4" id="KW-0812">Transmembrane</keyword>
<evidence type="ECO:0000259" key="5">
    <source>
        <dbReference type="PROSITE" id="PS50111"/>
    </source>
</evidence>
<dbReference type="EMBL" id="CTRP01000003">
    <property type="protein sequence ID" value="CQR70749.1"/>
    <property type="molecule type" value="Genomic_DNA"/>
</dbReference>
<keyword evidence="4" id="KW-0472">Membrane</keyword>
<dbReference type="PANTHER" id="PTHR32089:SF112">
    <property type="entry name" value="LYSOZYME-LIKE PROTEIN-RELATED"/>
    <property type="match status" value="1"/>
</dbReference>
<evidence type="ECO:0000256" key="3">
    <source>
        <dbReference type="PROSITE-ProRule" id="PRU00284"/>
    </source>
</evidence>
<feature type="transmembrane region" description="Helical" evidence="4">
    <location>
        <begin position="12"/>
        <end position="31"/>
    </location>
</feature>
<evidence type="ECO:0000313" key="7">
    <source>
        <dbReference type="EMBL" id="CQR70749.1"/>
    </source>
</evidence>
<dbReference type="Gene3D" id="1.10.287.950">
    <property type="entry name" value="Methyl-accepting chemotaxis protein"/>
    <property type="match status" value="1"/>
</dbReference>
<comment type="similarity">
    <text evidence="2">Belongs to the methyl-accepting chemotaxis (MCP) protein family.</text>
</comment>
<keyword evidence="4" id="KW-1133">Transmembrane helix</keyword>
<dbReference type="AlphaFoldDB" id="A0A0U1KUH2"/>
<dbReference type="RefSeq" id="WP_054954552.1">
    <property type="nucleotide sequence ID" value="NZ_CTRP01000003.1"/>
</dbReference>
<dbReference type="PROSITE" id="PS50885">
    <property type="entry name" value="HAMP"/>
    <property type="match status" value="1"/>
</dbReference>